<dbReference type="Pfam" id="PF00042">
    <property type="entry name" value="Globin"/>
    <property type="match status" value="1"/>
</dbReference>
<dbReference type="InterPro" id="IPR012292">
    <property type="entry name" value="Globin/Proto"/>
</dbReference>
<gene>
    <name evidence="8" type="ORF">CGI_10010349</name>
</gene>
<accession>K1RMF6</accession>
<dbReference type="Gene3D" id="1.10.490.10">
    <property type="entry name" value="Globins"/>
    <property type="match status" value="1"/>
</dbReference>
<reference evidence="8" key="1">
    <citation type="journal article" date="2012" name="Nature">
        <title>The oyster genome reveals stress adaptation and complexity of shell formation.</title>
        <authorList>
            <person name="Zhang G."/>
            <person name="Fang X."/>
            <person name="Guo X."/>
            <person name="Li L."/>
            <person name="Luo R."/>
            <person name="Xu F."/>
            <person name="Yang P."/>
            <person name="Zhang L."/>
            <person name="Wang X."/>
            <person name="Qi H."/>
            <person name="Xiong Z."/>
            <person name="Que H."/>
            <person name="Xie Y."/>
            <person name="Holland P.W."/>
            <person name="Paps J."/>
            <person name="Zhu Y."/>
            <person name="Wu F."/>
            <person name="Chen Y."/>
            <person name="Wang J."/>
            <person name="Peng C."/>
            <person name="Meng J."/>
            <person name="Yang L."/>
            <person name="Liu J."/>
            <person name="Wen B."/>
            <person name="Zhang N."/>
            <person name="Huang Z."/>
            <person name="Zhu Q."/>
            <person name="Feng Y."/>
            <person name="Mount A."/>
            <person name="Hedgecock D."/>
            <person name="Xu Z."/>
            <person name="Liu Y."/>
            <person name="Domazet-Loso T."/>
            <person name="Du Y."/>
            <person name="Sun X."/>
            <person name="Zhang S."/>
            <person name="Liu B."/>
            <person name="Cheng P."/>
            <person name="Jiang X."/>
            <person name="Li J."/>
            <person name="Fan D."/>
            <person name="Wang W."/>
            <person name="Fu W."/>
            <person name="Wang T."/>
            <person name="Wang B."/>
            <person name="Zhang J."/>
            <person name="Peng Z."/>
            <person name="Li Y."/>
            <person name="Li N."/>
            <person name="Wang J."/>
            <person name="Chen M."/>
            <person name="He Y."/>
            <person name="Tan F."/>
            <person name="Song X."/>
            <person name="Zheng Q."/>
            <person name="Huang R."/>
            <person name="Yang H."/>
            <person name="Du X."/>
            <person name="Chen L."/>
            <person name="Yang M."/>
            <person name="Gaffney P.M."/>
            <person name="Wang S."/>
            <person name="Luo L."/>
            <person name="She Z."/>
            <person name="Ming Y."/>
            <person name="Huang W."/>
            <person name="Zhang S."/>
            <person name="Huang B."/>
            <person name="Zhang Y."/>
            <person name="Qu T."/>
            <person name="Ni P."/>
            <person name="Miao G."/>
            <person name="Wang J."/>
            <person name="Wang Q."/>
            <person name="Steinberg C.E."/>
            <person name="Wang H."/>
            <person name="Li N."/>
            <person name="Qian L."/>
            <person name="Zhang G."/>
            <person name="Li Y."/>
            <person name="Yang H."/>
            <person name="Liu X."/>
            <person name="Wang J."/>
            <person name="Yin Y."/>
            <person name="Wang J."/>
        </authorList>
    </citation>
    <scope>NUCLEOTIDE SEQUENCE [LARGE SCALE GENOMIC DNA]</scope>
    <source>
        <strain evidence="8">05x7-T-G4-1.051#20</strain>
    </source>
</reference>
<dbReference type="InterPro" id="IPR000971">
    <property type="entry name" value="Globin"/>
</dbReference>
<dbReference type="InParanoid" id="K1RMF6"/>
<dbReference type="HOGENOM" id="CLU_003827_13_0_1"/>
<name>K1RMF6_MAGGI</name>
<evidence type="ECO:0000256" key="2">
    <source>
        <dbReference type="ARBA" id="ARBA00022617"/>
    </source>
</evidence>
<dbReference type="GO" id="GO:0019825">
    <property type="term" value="F:oxygen binding"/>
    <property type="evidence" value="ECO:0007669"/>
    <property type="project" value="InterPro"/>
</dbReference>
<dbReference type="InterPro" id="IPR009050">
    <property type="entry name" value="Globin-like_sf"/>
</dbReference>
<dbReference type="GO" id="GO:0020037">
    <property type="term" value="F:heme binding"/>
    <property type="evidence" value="ECO:0007669"/>
    <property type="project" value="InterPro"/>
</dbReference>
<dbReference type="EMBL" id="JH818237">
    <property type="protein sequence ID" value="EKC42795.1"/>
    <property type="molecule type" value="Genomic_DNA"/>
</dbReference>
<proteinExistence type="inferred from homology"/>
<dbReference type="InterPro" id="IPR044399">
    <property type="entry name" value="Mb-like_M"/>
</dbReference>
<dbReference type="PROSITE" id="PS01033">
    <property type="entry name" value="GLOBIN"/>
    <property type="match status" value="1"/>
</dbReference>
<dbReference type="GO" id="GO:0005344">
    <property type="term" value="F:oxygen carrier activity"/>
    <property type="evidence" value="ECO:0007669"/>
    <property type="project" value="UniProtKB-KW"/>
</dbReference>
<dbReference type="GO" id="GO:0046872">
    <property type="term" value="F:metal ion binding"/>
    <property type="evidence" value="ECO:0007669"/>
    <property type="project" value="UniProtKB-KW"/>
</dbReference>
<keyword evidence="3 6" id="KW-0561">Oxygen transport</keyword>
<evidence type="ECO:0000256" key="4">
    <source>
        <dbReference type="ARBA" id="ARBA00022723"/>
    </source>
</evidence>
<dbReference type="AlphaFoldDB" id="K1RMF6"/>
<comment type="similarity">
    <text evidence="6">Belongs to the globin family.</text>
</comment>
<evidence type="ECO:0000256" key="3">
    <source>
        <dbReference type="ARBA" id="ARBA00022621"/>
    </source>
</evidence>
<keyword evidence="2 6" id="KW-0349">Heme</keyword>
<organism evidence="8">
    <name type="scientific">Magallana gigas</name>
    <name type="common">Pacific oyster</name>
    <name type="synonym">Crassostrea gigas</name>
    <dbReference type="NCBI Taxonomy" id="29159"/>
    <lineage>
        <taxon>Eukaryota</taxon>
        <taxon>Metazoa</taxon>
        <taxon>Spiralia</taxon>
        <taxon>Lophotrochozoa</taxon>
        <taxon>Mollusca</taxon>
        <taxon>Bivalvia</taxon>
        <taxon>Autobranchia</taxon>
        <taxon>Pteriomorphia</taxon>
        <taxon>Ostreida</taxon>
        <taxon>Ostreoidea</taxon>
        <taxon>Ostreidae</taxon>
        <taxon>Magallana</taxon>
    </lineage>
</organism>
<evidence type="ECO:0000259" key="7">
    <source>
        <dbReference type="PROSITE" id="PS01033"/>
    </source>
</evidence>
<keyword evidence="5" id="KW-0408">Iron</keyword>
<feature type="domain" description="Globin" evidence="7">
    <location>
        <begin position="21"/>
        <end position="176"/>
    </location>
</feature>
<evidence type="ECO:0000256" key="1">
    <source>
        <dbReference type="ARBA" id="ARBA00022448"/>
    </source>
</evidence>
<evidence type="ECO:0000313" key="8">
    <source>
        <dbReference type="EMBL" id="EKC42795.1"/>
    </source>
</evidence>
<dbReference type="CDD" id="cd01040">
    <property type="entry name" value="Mb-like"/>
    <property type="match status" value="1"/>
</dbReference>
<dbReference type="SUPFAM" id="SSF46458">
    <property type="entry name" value="Globin-like"/>
    <property type="match status" value="1"/>
</dbReference>
<dbReference type="PANTHER" id="PTHR46458:SF1">
    <property type="entry name" value="GEO09476P1"/>
    <property type="match status" value="1"/>
</dbReference>
<evidence type="ECO:0000256" key="6">
    <source>
        <dbReference type="RuleBase" id="RU000356"/>
    </source>
</evidence>
<sequence>MGCTLSGIEDANREKRELETYVTAEDIRLVKESWKIVGQDLDGAGMMVFHKLFEKNKDLKRLFQNMTHTEADGELVLDEERLRAHSRIVMDGLGAAVESLEDSVILTNILIVMGERHAGYNVRPEMVSIIFIFKLLWPAIRDTFKEKLEDDFTPDIARAWTHVFDYLKARFQEGIRRGRNQKNEM</sequence>
<dbReference type="PANTHER" id="PTHR46458">
    <property type="entry name" value="BLR2807 PROTEIN"/>
    <property type="match status" value="1"/>
</dbReference>
<evidence type="ECO:0000256" key="5">
    <source>
        <dbReference type="ARBA" id="ARBA00023004"/>
    </source>
</evidence>
<keyword evidence="1 6" id="KW-0813">Transport</keyword>
<keyword evidence="4" id="KW-0479">Metal-binding</keyword>
<protein>
    <submittedName>
        <fullName evidence="8">Cytoglobin-1</fullName>
    </submittedName>
</protein>
<dbReference type="InterPro" id="IPR050532">
    <property type="entry name" value="Globin-like_OT"/>
</dbReference>